<dbReference type="SUPFAM" id="SSF51395">
    <property type="entry name" value="FMN-linked oxidoreductases"/>
    <property type="match status" value="1"/>
</dbReference>
<evidence type="ECO:0000256" key="1">
    <source>
        <dbReference type="ARBA" id="ARBA00001917"/>
    </source>
</evidence>
<dbReference type="GO" id="GO:0016628">
    <property type="term" value="F:oxidoreductase activity, acting on the CH-CH group of donors, NAD or NADP as acceptor"/>
    <property type="evidence" value="ECO:0007669"/>
    <property type="project" value="UniProtKB-ARBA"/>
</dbReference>
<feature type="domain" description="NADH:flavin oxidoreductase/NADH oxidase N-terminal" evidence="4">
    <location>
        <begin position="5"/>
        <end position="337"/>
    </location>
</feature>
<dbReference type="Proteomes" id="UP000199437">
    <property type="component" value="Unassembled WGS sequence"/>
</dbReference>
<dbReference type="PANTHER" id="PTHR22893:SF91">
    <property type="entry name" value="NADPH DEHYDROGENASE 2-RELATED"/>
    <property type="match status" value="1"/>
</dbReference>
<dbReference type="CDD" id="cd02933">
    <property type="entry name" value="OYE_like_FMN"/>
    <property type="match status" value="1"/>
</dbReference>
<protein>
    <submittedName>
        <fullName evidence="5">N-ethylmaleimide reductase</fullName>
    </submittedName>
</protein>
<dbReference type="AlphaFoldDB" id="A0A1I0MZB7"/>
<dbReference type="Pfam" id="PF00724">
    <property type="entry name" value="Oxidored_FMN"/>
    <property type="match status" value="1"/>
</dbReference>
<dbReference type="GO" id="GO:0005829">
    <property type="term" value="C:cytosol"/>
    <property type="evidence" value="ECO:0007669"/>
    <property type="project" value="TreeGrafter"/>
</dbReference>
<evidence type="ECO:0000313" key="5">
    <source>
        <dbReference type="EMBL" id="SEV94161.1"/>
    </source>
</evidence>
<dbReference type="FunFam" id="3.20.20.70:FF:000059">
    <property type="entry name" value="N-ethylmaleimide reductase, FMN-linked"/>
    <property type="match status" value="1"/>
</dbReference>
<reference evidence="6" key="1">
    <citation type="submission" date="2016-10" db="EMBL/GenBank/DDBJ databases">
        <authorList>
            <person name="Varghese N."/>
            <person name="Submissions S."/>
        </authorList>
    </citation>
    <scope>NUCLEOTIDE SEQUENCE [LARGE SCALE GENOMIC DNA]</scope>
    <source>
        <strain evidence="6">CGMCC 1.12402</strain>
    </source>
</reference>
<dbReference type="GO" id="GO:0010181">
    <property type="term" value="F:FMN binding"/>
    <property type="evidence" value="ECO:0007669"/>
    <property type="project" value="InterPro"/>
</dbReference>
<evidence type="ECO:0000256" key="2">
    <source>
        <dbReference type="ARBA" id="ARBA00005979"/>
    </source>
</evidence>
<keyword evidence="3" id="KW-0560">Oxidoreductase</keyword>
<dbReference type="InterPro" id="IPR013785">
    <property type="entry name" value="Aldolase_TIM"/>
</dbReference>
<dbReference type="STRING" id="1267423.SAMN05216290_0820"/>
<dbReference type="OrthoDB" id="9772736at2"/>
<sequence length="360" mass="38911">MSTSKLFSEYKLGSITLKNRVVMAPMTRSRAIDNIPNALMATYYGQRSEAGLIITEGVSPSPNGLGYSRIPGAFSEAQTAGWKQTAESVHANGAKIFMQLMHTGRVTHIDNLPEGAEVLAPSAITLVGDMYVDGKGMLPHTTPKEMTKSDIDHAIEEYVTAAKNAIAAGFDGVELHGANGYLIDQFINPISNQRTDEYGGNIENRSRFVVEVAKAVVAAIGKEHVGLRVSPYGAFNGLGEFEGLEEEYGYIASQMSEIGIAYMHIVDHSSQGAPEVKDSVKQLIRKNFNGAYILSGGYNKERAEADLKADKGELVAFGVPFIANPDLVTRMKEGIELAAPDQSTFYTPGEQGYTDYPTAK</sequence>
<dbReference type="InterPro" id="IPR045247">
    <property type="entry name" value="Oye-like"/>
</dbReference>
<dbReference type="Gene3D" id="3.20.20.70">
    <property type="entry name" value="Aldolase class I"/>
    <property type="match status" value="1"/>
</dbReference>
<name>A0A1I0MZB7_9BACT</name>
<evidence type="ECO:0000256" key="3">
    <source>
        <dbReference type="ARBA" id="ARBA00023002"/>
    </source>
</evidence>
<organism evidence="5 6">
    <name type="scientific">Roseivirga pacifica</name>
    <dbReference type="NCBI Taxonomy" id="1267423"/>
    <lineage>
        <taxon>Bacteria</taxon>
        <taxon>Pseudomonadati</taxon>
        <taxon>Bacteroidota</taxon>
        <taxon>Cytophagia</taxon>
        <taxon>Cytophagales</taxon>
        <taxon>Roseivirgaceae</taxon>
        <taxon>Roseivirga</taxon>
    </lineage>
</organism>
<dbReference type="EMBL" id="FOIR01000001">
    <property type="protein sequence ID" value="SEV94161.1"/>
    <property type="molecule type" value="Genomic_DNA"/>
</dbReference>
<dbReference type="GeneID" id="99985558"/>
<dbReference type="RefSeq" id="WP_090257136.1">
    <property type="nucleotide sequence ID" value="NZ_FOIR01000001.1"/>
</dbReference>
<proteinExistence type="inferred from homology"/>
<evidence type="ECO:0000259" key="4">
    <source>
        <dbReference type="Pfam" id="PF00724"/>
    </source>
</evidence>
<comment type="cofactor">
    <cofactor evidence="1">
        <name>FMN</name>
        <dbReference type="ChEBI" id="CHEBI:58210"/>
    </cofactor>
</comment>
<comment type="similarity">
    <text evidence="2">Belongs to the NADH:flavin oxidoreductase/NADH oxidase family.</text>
</comment>
<gene>
    <name evidence="5" type="ORF">SAMN05216290_0820</name>
</gene>
<accession>A0A1I0MZB7</accession>
<evidence type="ECO:0000313" key="6">
    <source>
        <dbReference type="Proteomes" id="UP000199437"/>
    </source>
</evidence>
<keyword evidence="6" id="KW-1185">Reference proteome</keyword>
<dbReference type="PANTHER" id="PTHR22893">
    <property type="entry name" value="NADH OXIDOREDUCTASE-RELATED"/>
    <property type="match status" value="1"/>
</dbReference>
<dbReference type="InterPro" id="IPR001155">
    <property type="entry name" value="OxRdtase_FMN_N"/>
</dbReference>